<evidence type="ECO:0000313" key="2">
    <source>
        <dbReference type="Proteomes" id="UP000756921"/>
    </source>
</evidence>
<proteinExistence type="predicted"/>
<reference evidence="1" key="1">
    <citation type="journal article" date="2020" name="Mol. Plant Microbe Interact.">
        <title>Genome Sequence of the Biocontrol Agent Coniothyrium minitans strain Conio (IMI 134523).</title>
        <authorList>
            <person name="Patel D."/>
            <person name="Shittu T.A."/>
            <person name="Baroncelli R."/>
            <person name="Muthumeenakshi S."/>
            <person name="Osborne T.H."/>
            <person name="Janganan T.K."/>
            <person name="Sreenivasaprasad S."/>
        </authorList>
    </citation>
    <scope>NUCLEOTIDE SEQUENCE</scope>
    <source>
        <strain evidence="1">Conio</strain>
    </source>
</reference>
<dbReference type="EMBL" id="WJXW01000017">
    <property type="protein sequence ID" value="KAF9729226.1"/>
    <property type="molecule type" value="Genomic_DNA"/>
</dbReference>
<name>A0A9P6G5Y6_9PLEO</name>
<evidence type="ECO:0000313" key="1">
    <source>
        <dbReference type="EMBL" id="KAF9729226.1"/>
    </source>
</evidence>
<organism evidence="1 2">
    <name type="scientific">Paraphaeosphaeria minitans</name>
    <dbReference type="NCBI Taxonomy" id="565426"/>
    <lineage>
        <taxon>Eukaryota</taxon>
        <taxon>Fungi</taxon>
        <taxon>Dikarya</taxon>
        <taxon>Ascomycota</taxon>
        <taxon>Pezizomycotina</taxon>
        <taxon>Dothideomycetes</taxon>
        <taxon>Pleosporomycetidae</taxon>
        <taxon>Pleosporales</taxon>
        <taxon>Massarineae</taxon>
        <taxon>Didymosphaeriaceae</taxon>
        <taxon>Paraphaeosphaeria</taxon>
    </lineage>
</organism>
<accession>A0A9P6G5Y6</accession>
<dbReference type="AlphaFoldDB" id="A0A9P6G5Y6"/>
<keyword evidence="2" id="KW-1185">Reference proteome</keyword>
<gene>
    <name evidence="1" type="ORF">PMIN01_12916</name>
</gene>
<dbReference type="OrthoDB" id="3739692at2759"/>
<comment type="caution">
    <text evidence="1">The sequence shown here is derived from an EMBL/GenBank/DDBJ whole genome shotgun (WGS) entry which is preliminary data.</text>
</comment>
<dbReference type="Proteomes" id="UP000756921">
    <property type="component" value="Unassembled WGS sequence"/>
</dbReference>
<protein>
    <submittedName>
        <fullName evidence="1">Uncharacterized protein</fullName>
    </submittedName>
</protein>
<sequence>MTAFRDSQSTFYTLCVCIHPPRRQPNGMSNNHVSVFPLLAENQGAVRLDMTTQEGNPSGFTGLVTGALPALEHSNHVLRLASTLHNASLCAKICALWRWLW</sequence>